<dbReference type="GeneTree" id="ENSGT00390000005318"/>
<keyword evidence="7" id="KW-1133">Transmembrane helix</keyword>
<keyword evidence="4" id="KW-1003">Cell membrane</keyword>
<evidence type="ECO:0000256" key="8">
    <source>
        <dbReference type="ARBA" id="ARBA00023055"/>
    </source>
</evidence>
<reference evidence="12" key="2">
    <citation type="submission" date="2025-09" db="UniProtKB">
        <authorList>
            <consortium name="Ensembl"/>
        </authorList>
    </citation>
    <scope>IDENTIFICATION</scope>
</reference>
<proteinExistence type="inferred from homology"/>
<dbReference type="GO" id="GO:0051978">
    <property type="term" value="F:lysophospholipid:sodium symporter activity"/>
    <property type="evidence" value="ECO:0007669"/>
    <property type="project" value="TreeGrafter"/>
</dbReference>
<keyword evidence="10" id="KW-1015">Disulfide bond</keyword>
<dbReference type="GO" id="GO:0140329">
    <property type="term" value="P:lysophospholipid translocation"/>
    <property type="evidence" value="ECO:0007669"/>
    <property type="project" value="TreeGrafter"/>
</dbReference>
<evidence type="ECO:0000256" key="11">
    <source>
        <dbReference type="ARBA" id="ARBA00023180"/>
    </source>
</evidence>
<dbReference type="GO" id="GO:0005886">
    <property type="term" value="C:plasma membrane"/>
    <property type="evidence" value="ECO:0007669"/>
    <property type="project" value="UniProtKB-SubCell"/>
</dbReference>
<evidence type="ECO:0000256" key="4">
    <source>
        <dbReference type="ARBA" id="ARBA00022475"/>
    </source>
</evidence>
<evidence type="ECO:0000256" key="1">
    <source>
        <dbReference type="ARBA" id="ARBA00004651"/>
    </source>
</evidence>
<keyword evidence="9" id="KW-0472">Membrane</keyword>
<evidence type="ECO:0000256" key="10">
    <source>
        <dbReference type="ARBA" id="ARBA00023157"/>
    </source>
</evidence>
<keyword evidence="11" id="KW-0325">Glycoprotein</keyword>
<keyword evidence="6" id="KW-0769">Symport</keyword>
<dbReference type="OMA" id="HEPQTTE"/>
<evidence type="ECO:0000256" key="5">
    <source>
        <dbReference type="ARBA" id="ARBA00022692"/>
    </source>
</evidence>
<dbReference type="InterPro" id="IPR039672">
    <property type="entry name" value="MFS_2"/>
</dbReference>
<reference evidence="12" key="1">
    <citation type="submission" date="2025-08" db="UniProtKB">
        <authorList>
            <consortium name="Ensembl"/>
        </authorList>
    </citation>
    <scope>IDENTIFICATION</scope>
</reference>
<keyword evidence="5" id="KW-0812">Transmembrane</keyword>
<keyword evidence="13" id="KW-1185">Reference proteome</keyword>
<dbReference type="GO" id="GO:0015245">
    <property type="term" value="F:fatty acid transmembrane transporter activity"/>
    <property type="evidence" value="ECO:0007669"/>
    <property type="project" value="TreeGrafter"/>
</dbReference>
<keyword evidence="8" id="KW-0445">Lipid transport</keyword>
<dbReference type="Pfam" id="PF13347">
    <property type="entry name" value="MFS_2"/>
    <property type="match status" value="1"/>
</dbReference>
<evidence type="ECO:0000256" key="7">
    <source>
        <dbReference type="ARBA" id="ARBA00022989"/>
    </source>
</evidence>
<dbReference type="PANTHER" id="PTHR11328:SF29">
    <property type="entry name" value="SODIUM-DEPENDENT LYSOPHOSPHATIDYLCHOLINE SYMPORTER 1"/>
    <property type="match status" value="1"/>
</dbReference>
<sequence>VRKKHSPPPPPLKESLEKESKEKLSVCSKLCYAIGGAPYQITGCALGFFLQIYLLDVAQLDPFYASIILFVGRAWDAITDPMVGFFITKTPWSRLGRLMPW</sequence>
<evidence type="ECO:0000256" key="9">
    <source>
        <dbReference type="ARBA" id="ARBA00023136"/>
    </source>
</evidence>
<dbReference type="GO" id="GO:1990379">
    <property type="term" value="P:lipid transport across blood-brain barrier"/>
    <property type="evidence" value="ECO:0007669"/>
    <property type="project" value="TreeGrafter"/>
</dbReference>
<dbReference type="AlphaFoldDB" id="A0A8C0G208"/>
<organism evidence="12 13">
    <name type="scientific">Chelonoidis abingdonii</name>
    <name type="common">Abingdon island giant tortoise</name>
    <name type="synonym">Testudo abingdonii</name>
    <dbReference type="NCBI Taxonomy" id="106734"/>
    <lineage>
        <taxon>Eukaryota</taxon>
        <taxon>Metazoa</taxon>
        <taxon>Chordata</taxon>
        <taxon>Craniata</taxon>
        <taxon>Vertebrata</taxon>
        <taxon>Euteleostomi</taxon>
        <taxon>Archelosauria</taxon>
        <taxon>Testudinata</taxon>
        <taxon>Testudines</taxon>
        <taxon>Cryptodira</taxon>
        <taxon>Durocryptodira</taxon>
        <taxon>Testudinoidea</taxon>
        <taxon>Testudinidae</taxon>
        <taxon>Chelonoidis</taxon>
    </lineage>
</organism>
<evidence type="ECO:0008006" key="14">
    <source>
        <dbReference type="Google" id="ProtNLM"/>
    </source>
</evidence>
<accession>A0A8C0G208</accession>
<evidence type="ECO:0000256" key="6">
    <source>
        <dbReference type="ARBA" id="ARBA00022847"/>
    </source>
</evidence>
<dbReference type="PANTHER" id="PTHR11328">
    <property type="entry name" value="MAJOR FACILITATOR SUPERFAMILY DOMAIN-CONTAINING PROTEIN"/>
    <property type="match status" value="1"/>
</dbReference>
<dbReference type="Ensembl" id="ENSCABT00000002815.1">
    <property type="protein sequence ID" value="ENSCABP00000002605.1"/>
    <property type="gene ID" value="ENSCABG00000002031.1"/>
</dbReference>
<dbReference type="Proteomes" id="UP000694404">
    <property type="component" value="Unplaced"/>
</dbReference>
<keyword evidence="3" id="KW-0813">Transport</keyword>
<evidence type="ECO:0000313" key="12">
    <source>
        <dbReference type="Ensembl" id="ENSCABP00000002605.1"/>
    </source>
</evidence>
<evidence type="ECO:0000256" key="2">
    <source>
        <dbReference type="ARBA" id="ARBA00008335"/>
    </source>
</evidence>
<evidence type="ECO:0000313" key="13">
    <source>
        <dbReference type="Proteomes" id="UP000694404"/>
    </source>
</evidence>
<comment type="subcellular location">
    <subcellularLocation>
        <location evidence="1">Cell membrane</location>
        <topology evidence="1">Multi-pass membrane protein</topology>
    </subcellularLocation>
</comment>
<dbReference type="GO" id="GO:0008643">
    <property type="term" value="P:carbohydrate transport"/>
    <property type="evidence" value="ECO:0007669"/>
    <property type="project" value="InterPro"/>
</dbReference>
<evidence type="ECO:0000256" key="3">
    <source>
        <dbReference type="ARBA" id="ARBA00022448"/>
    </source>
</evidence>
<name>A0A8C0G208_CHEAB</name>
<comment type="similarity">
    <text evidence="2">Belongs to the major facilitator superfamily.</text>
</comment>
<protein>
    <recommendedName>
        <fullName evidence="14">Sodium-dependent lysophosphatidylcholine symporter 1</fullName>
    </recommendedName>
</protein>